<dbReference type="AlphaFoldDB" id="A0AAN6LTK8"/>
<feature type="compositionally biased region" description="Polar residues" evidence="1">
    <location>
        <begin position="635"/>
        <end position="648"/>
    </location>
</feature>
<feature type="compositionally biased region" description="Polar residues" evidence="1">
    <location>
        <begin position="415"/>
        <end position="430"/>
    </location>
</feature>
<feature type="region of interest" description="Disordered" evidence="1">
    <location>
        <begin position="23"/>
        <end position="655"/>
    </location>
</feature>
<organism evidence="2 3">
    <name type="scientific">Pseudopithomyces chartarum</name>
    <dbReference type="NCBI Taxonomy" id="1892770"/>
    <lineage>
        <taxon>Eukaryota</taxon>
        <taxon>Fungi</taxon>
        <taxon>Dikarya</taxon>
        <taxon>Ascomycota</taxon>
        <taxon>Pezizomycotina</taxon>
        <taxon>Dothideomycetes</taxon>
        <taxon>Pleosporomycetidae</taxon>
        <taxon>Pleosporales</taxon>
        <taxon>Massarineae</taxon>
        <taxon>Didymosphaeriaceae</taxon>
        <taxon>Pseudopithomyces</taxon>
    </lineage>
</organism>
<keyword evidence="3" id="KW-1185">Reference proteome</keyword>
<gene>
    <name evidence="2" type="ORF">GRF29_103g669761</name>
</gene>
<feature type="compositionally biased region" description="Basic and acidic residues" evidence="1">
    <location>
        <begin position="30"/>
        <end position="41"/>
    </location>
</feature>
<accession>A0AAN6LTK8</accession>
<reference evidence="2 3" key="1">
    <citation type="submission" date="2021-02" db="EMBL/GenBank/DDBJ databases">
        <title>Genome assembly of Pseudopithomyces chartarum.</title>
        <authorList>
            <person name="Jauregui R."/>
            <person name="Singh J."/>
            <person name="Voisey C."/>
        </authorList>
    </citation>
    <scope>NUCLEOTIDE SEQUENCE [LARGE SCALE GENOMIC DNA]</scope>
    <source>
        <strain evidence="2 3">AGR01</strain>
    </source>
</reference>
<dbReference type="EMBL" id="WVTA01000009">
    <property type="protein sequence ID" value="KAK3207323.1"/>
    <property type="molecule type" value="Genomic_DNA"/>
</dbReference>
<sequence>MSGNPFRASLVVENHPVAAPPMSFLAADSNSDRTDEREHGFVLDVSSEPPSRTKKSVRIESPVETIPPHPASRYAGDELYRSSGRGHHAGSPPPEASPVTADEFEEIHPQDPAESDAERRTVLGNTWKSSEALPSVLPTSGAPANPFARTLATIESQEGGGNPAVLPRAGERTAAERPTLGIKRQSLNVESFKNLLMQGIASPRGSGPPPQSAPSSNPPSQTPTAFESSSSTDTSSVSRHSIFEAAQELHPESPRTSYDMAASDDEQVSLVGGETVKKEKKKPPPTPRHRHGKLVKDRTPQTVSFEDFSVVETMPAPESSRRNDSNLNKPLPPTPPTAISPSTHIISEDLPKKTASINETNDRDVVTVSEMAVYPKPNVKKVPPPVPLARRQSQLRNSTAGSRSRSNSSLTISSQHSTEVPFNQSGQEITSHPHPMTAQKSPPPPPPSRRHGNVLLTTHTPSTDPSIGAHKSVVSPPHSSSSRRTTLESQPGSPSPVSDLTRTSSVHSTRNASKVVANEGTHANAGMPPPPPPPRRRQSGRSSLDMQRPSIPPGSFSPVGSRQTSAEWKRNSRSSLDGKRQGSIASVSSLSREYTPDDDQALYSPRMEGSGKPIEEKDGELNEQEPSGGREESKGTATQATFWRTWNNSRKRLMR</sequence>
<feature type="compositionally biased region" description="Basic residues" evidence="1">
    <location>
        <begin position="278"/>
        <end position="293"/>
    </location>
</feature>
<feature type="compositionally biased region" description="Low complexity" evidence="1">
    <location>
        <begin position="470"/>
        <end position="484"/>
    </location>
</feature>
<name>A0AAN6LTK8_9PLEO</name>
<comment type="caution">
    <text evidence="2">The sequence shown here is derived from an EMBL/GenBank/DDBJ whole genome shotgun (WGS) entry which is preliminary data.</text>
</comment>
<feature type="compositionally biased region" description="Polar residues" evidence="1">
    <location>
        <begin position="487"/>
        <end position="512"/>
    </location>
</feature>
<evidence type="ECO:0000313" key="3">
    <source>
        <dbReference type="Proteomes" id="UP001280581"/>
    </source>
</evidence>
<feature type="compositionally biased region" description="Polar residues" evidence="1">
    <location>
        <begin position="455"/>
        <end position="465"/>
    </location>
</feature>
<evidence type="ECO:0000256" key="1">
    <source>
        <dbReference type="SAM" id="MobiDB-lite"/>
    </source>
</evidence>
<proteinExistence type="predicted"/>
<feature type="compositionally biased region" description="Basic and acidic residues" evidence="1">
    <location>
        <begin position="106"/>
        <end position="121"/>
    </location>
</feature>
<feature type="compositionally biased region" description="Low complexity" evidence="1">
    <location>
        <begin position="396"/>
        <end position="414"/>
    </location>
</feature>
<feature type="compositionally biased region" description="Low complexity" evidence="1">
    <location>
        <begin position="222"/>
        <end position="240"/>
    </location>
</feature>
<feature type="compositionally biased region" description="Polar residues" evidence="1">
    <location>
        <begin position="583"/>
        <end position="592"/>
    </location>
</feature>
<evidence type="ECO:0000313" key="2">
    <source>
        <dbReference type="EMBL" id="KAK3207323.1"/>
    </source>
</evidence>
<protein>
    <submittedName>
        <fullName evidence="2">Uncharacterized protein</fullName>
    </submittedName>
</protein>
<feature type="compositionally biased region" description="Pro residues" evidence="1">
    <location>
        <begin position="206"/>
        <end position="221"/>
    </location>
</feature>
<dbReference type="Proteomes" id="UP001280581">
    <property type="component" value="Unassembled WGS sequence"/>
</dbReference>